<comment type="subcellular location">
    <subcellularLocation>
        <location evidence="1">Membrane</location>
        <topology evidence="1">Multi-pass membrane protein</topology>
    </subcellularLocation>
</comment>
<dbReference type="CDD" id="cd03263">
    <property type="entry name" value="ABC_subfamily_A"/>
    <property type="match status" value="1"/>
</dbReference>
<evidence type="ECO:0000256" key="10">
    <source>
        <dbReference type="SAM" id="Phobius"/>
    </source>
</evidence>
<name>A0A8S0ZB32_ARCPL</name>
<dbReference type="Pfam" id="PF00005">
    <property type="entry name" value="ABC_tran"/>
    <property type="match status" value="1"/>
</dbReference>
<dbReference type="EMBL" id="CADEBD010000171">
    <property type="protein sequence ID" value="CAB3224162.1"/>
    <property type="molecule type" value="Genomic_DNA"/>
</dbReference>
<feature type="transmembrane region" description="Helical" evidence="10">
    <location>
        <begin position="587"/>
        <end position="611"/>
    </location>
</feature>
<dbReference type="PANTHER" id="PTHR19229">
    <property type="entry name" value="ATP-BINDING CASSETTE TRANSPORTER SUBFAMILY A ABCA"/>
    <property type="match status" value="1"/>
</dbReference>
<dbReference type="SUPFAM" id="SSF52540">
    <property type="entry name" value="P-loop containing nucleoside triphosphate hydrolases"/>
    <property type="match status" value="1"/>
</dbReference>
<keyword evidence="3 10" id="KW-0812">Transmembrane</keyword>
<feature type="compositionally biased region" description="Polar residues" evidence="9">
    <location>
        <begin position="133"/>
        <end position="145"/>
    </location>
</feature>
<dbReference type="GO" id="GO:0016020">
    <property type="term" value="C:membrane"/>
    <property type="evidence" value="ECO:0007669"/>
    <property type="project" value="UniProtKB-SubCell"/>
</dbReference>
<evidence type="ECO:0000259" key="11">
    <source>
        <dbReference type="PROSITE" id="PS50893"/>
    </source>
</evidence>
<feature type="transmembrane region" description="Helical" evidence="10">
    <location>
        <begin position="1237"/>
        <end position="1262"/>
    </location>
</feature>
<evidence type="ECO:0000256" key="5">
    <source>
        <dbReference type="ARBA" id="ARBA00022741"/>
    </source>
</evidence>
<evidence type="ECO:0000256" key="6">
    <source>
        <dbReference type="ARBA" id="ARBA00022840"/>
    </source>
</evidence>
<feature type="region of interest" description="Disordered" evidence="9">
    <location>
        <begin position="208"/>
        <end position="243"/>
    </location>
</feature>
<dbReference type="Gene3D" id="3.40.50.300">
    <property type="entry name" value="P-loop containing nucleotide triphosphate hydrolases"/>
    <property type="match status" value="1"/>
</dbReference>
<dbReference type="GO" id="GO:0005319">
    <property type="term" value="F:lipid transporter activity"/>
    <property type="evidence" value="ECO:0007669"/>
    <property type="project" value="TreeGrafter"/>
</dbReference>
<feature type="transmembrane region" description="Helical" evidence="10">
    <location>
        <begin position="732"/>
        <end position="757"/>
    </location>
</feature>
<evidence type="ECO:0000313" key="12">
    <source>
        <dbReference type="EMBL" id="CAB3224162.1"/>
    </source>
</evidence>
<keyword evidence="2" id="KW-0813">Transport</keyword>
<evidence type="ECO:0000313" key="14">
    <source>
        <dbReference type="Proteomes" id="UP000494106"/>
    </source>
</evidence>
<protein>
    <recommendedName>
        <fullName evidence="11">ABC transporter domain-containing protein</fullName>
    </recommendedName>
</protein>
<keyword evidence="5" id="KW-0547">Nucleotide-binding</keyword>
<evidence type="ECO:0000256" key="2">
    <source>
        <dbReference type="ARBA" id="ARBA00022448"/>
    </source>
</evidence>
<dbReference type="Proteomes" id="UP000494256">
    <property type="component" value="Unassembled WGS sequence"/>
</dbReference>
<evidence type="ECO:0000313" key="15">
    <source>
        <dbReference type="Proteomes" id="UP000494256"/>
    </source>
</evidence>
<feature type="transmembrane region" description="Helical" evidence="10">
    <location>
        <begin position="543"/>
        <end position="566"/>
    </location>
</feature>
<dbReference type="InterPro" id="IPR003593">
    <property type="entry name" value="AAA+_ATPase"/>
</dbReference>
<feature type="transmembrane region" description="Helical" evidence="10">
    <location>
        <begin position="631"/>
        <end position="655"/>
    </location>
</feature>
<dbReference type="PROSITE" id="PS50893">
    <property type="entry name" value="ABC_TRANSPORTER_2"/>
    <property type="match status" value="1"/>
</dbReference>
<keyword evidence="4" id="KW-0677">Repeat</keyword>
<feature type="transmembrane region" description="Helical" evidence="10">
    <location>
        <begin position="1467"/>
        <end position="1490"/>
    </location>
</feature>
<organism evidence="13 14">
    <name type="scientific">Arctia plantaginis</name>
    <name type="common">Wood tiger moth</name>
    <name type="synonym">Phalaena plantaginis</name>
    <dbReference type="NCBI Taxonomy" id="874455"/>
    <lineage>
        <taxon>Eukaryota</taxon>
        <taxon>Metazoa</taxon>
        <taxon>Ecdysozoa</taxon>
        <taxon>Arthropoda</taxon>
        <taxon>Hexapoda</taxon>
        <taxon>Insecta</taxon>
        <taxon>Pterygota</taxon>
        <taxon>Neoptera</taxon>
        <taxon>Endopterygota</taxon>
        <taxon>Lepidoptera</taxon>
        <taxon>Glossata</taxon>
        <taxon>Ditrysia</taxon>
        <taxon>Noctuoidea</taxon>
        <taxon>Erebidae</taxon>
        <taxon>Arctiinae</taxon>
        <taxon>Arctia</taxon>
    </lineage>
</organism>
<dbReference type="SMART" id="SM00382">
    <property type="entry name" value="AAA"/>
    <property type="match status" value="1"/>
</dbReference>
<accession>A0A8S0ZB32</accession>
<dbReference type="OrthoDB" id="6512918at2759"/>
<dbReference type="PROSITE" id="PS00211">
    <property type="entry name" value="ABC_TRANSPORTER_1"/>
    <property type="match status" value="1"/>
</dbReference>
<feature type="compositionally biased region" description="Polar residues" evidence="9">
    <location>
        <begin position="84"/>
        <end position="102"/>
    </location>
</feature>
<dbReference type="Proteomes" id="UP000494106">
    <property type="component" value="Unassembled WGS sequence"/>
</dbReference>
<evidence type="ECO:0000313" key="13">
    <source>
        <dbReference type="EMBL" id="CAB3230091.1"/>
    </source>
</evidence>
<evidence type="ECO:0000256" key="7">
    <source>
        <dbReference type="ARBA" id="ARBA00022989"/>
    </source>
</evidence>
<feature type="transmembrane region" description="Helical" evidence="10">
    <location>
        <begin position="1417"/>
        <end position="1437"/>
    </location>
</feature>
<dbReference type="InterPro" id="IPR003439">
    <property type="entry name" value="ABC_transporter-like_ATP-bd"/>
</dbReference>
<dbReference type="EMBL" id="CADEBC010000426">
    <property type="protein sequence ID" value="CAB3230091.1"/>
    <property type="molecule type" value="Genomic_DNA"/>
</dbReference>
<keyword evidence="7 10" id="KW-1133">Transmembrane helix</keyword>
<keyword evidence="6" id="KW-0067">ATP-binding</keyword>
<dbReference type="InterPro" id="IPR027417">
    <property type="entry name" value="P-loop_NTPase"/>
</dbReference>
<dbReference type="InterPro" id="IPR013525">
    <property type="entry name" value="ABC2_TM"/>
</dbReference>
<dbReference type="GO" id="GO:0005524">
    <property type="term" value="F:ATP binding"/>
    <property type="evidence" value="ECO:0007669"/>
    <property type="project" value="UniProtKB-KW"/>
</dbReference>
<dbReference type="PANTHER" id="PTHR19229:SF250">
    <property type="entry name" value="ABC TRANSPORTER DOMAIN-CONTAINING PROTEIN-RELATED"/>
    <property type="match status" value="1"/>
</dbReference>
<dbReference type="FunFam" id="3.40.50.300:FF:000298">
    <property type="entry name" value="ATP-binding cassette sub-family A member 12"/>
    <property type="match status" value="1"/>
</dbReference>
<evidence type="ECO:0000256" key="1">
    <source>
        <dbReference type="ARBA" id="ARBA00004141"/>
    </source>
</evidence>
<feature type="region of interest" description="Disordered" evidence="9">
    <location>
        <begin position="84"/>
        <end position="145"/>
    </location>
</feature>
<feature type="compositionally biased region" description="Pro residues" evidence="9">
    <location>
        <begin position="218"/>
        <end position="232"/>
    </location>
</feature>
<evidence type="ECO:0000256" key="9">
    <source>
        <dbReference type="SAM" id="MobiDB-lite"/>
    </source>
</evidence>
<sequence>MDKFLWTRRLFLGSCVGSLNIPSEQCSVESQTTHVEQCSNSENTPSDKGLVYSPTTPFNVCEHCPTNSSITFRSKKSLELLISPNHTDSHSTSCQNTPTSAPTIPYKKGLQGSPITPYPQGTSISPCSVDLPPTTSTNDSQSPTYQKYTSLIKPSPMSTPKIPVPVQSPRVPPPLASLVAPGPKSAAVPRLGPVNSSTAPYQKIHSCPKPALCRGSPPTAPRSPTPQLPTVPQPQILQPPTAPPPKIVRTNFLADAWLKFRLLMWKNFLQQWRRSSQTAAEILLPLLTMTLVLLIRWQVAPTHRPMNSYPPLRAYSLYYSMQVLAGLDPGTLKIAYSPTSPILEEVLMSAMATLVAENKNLLSQNLDLRRRKPTFIRNQISRRYLPMIEAPLINDSPVIAFANSNELNGLYAKEKTTRTVLAAVEFDDRLSGATELPVNLSYSLRFPERPRQNSFYKIGGRDWKTDLVFPNYELTGPRFPFSYEGGNDPGYVNEWFIALQHSISTELISRSTGQDIHSLFDVLVQRFPHPPYWEDNSMAVLKLLFPMFVMLSTSYSAINIVRAIVVEKELQLKESMKIMGLPTWLHWTAWFWKQFIFQVLIAILMTILLKVHWFTNDEGYDNYAVFTHTSWTILLFFLMLYLCCMIFFCFMLSAFFSKGSTAALFTGVIWFLTFMPAFLLSTDAQISILGQILVCLFINTAMAFGFQLILAHECSGGLQWGRFLSSPSTERSRFMFGHVVTMLVVNCVLFMLITLYLEQISPGPFGAPRPWYFPFQSEFWCPGRKKSGLNLKEVANKWKNKIGITKSNTERSELRPLHAFYVSIIHAYQSAVNVIRKNNIPDSGEDYKIVQEKDPEHLSIGIKIENLTKIFGHNTVVNHLNFNVYNDQITVLLGHNGAGKTTTISMLTGNLQPTSGKVNVVGYDMSTQAEIARSHIGLCPQHNVLFDELTVREHLKFFSRLKGLTGTELKADIEELIKKLELESKRDYPSSGLSGGQKRRLCVGIALSGRAKVVLLDEPTSGMDPASRRALWDLLQNEKKQRSMILTTHFMDEADILGDRVAIMAQGRLQCVGSPYFLKRHYGVGYTLVVVKGDNFDTERCTALINNYIPNTVVKEDRGSEVTYSLPNEYSHKFEDMLNNLEQNANTIKFTNYGLLTTTLEDVFMSVGADLAPVKTEATGEKRHAKEVTTDEKETNEITSALEQFNSPKSSKTGHALLMQRMLAVWLKLSLVWRRSWWLVILQFVIPTLLLTAALGLLRYILSLVPTIKKRKLALTTGFEQTETLLGCNSNSTVGVLAAESYQEMFENANVHRMSVTPIGEAPMEEYYLNRTRDPIVLGALRYRILIGSSFSDNSVTAWFSNFGYHDVAVSLAAVHSALLKTYNPDAELTVYNHPLKATYADQTDMQMMISLISMQLSTGIGSSVAITTAVYIMFYIKERVSGAKLLQRSAGIHPAVMWGSAAIYDWIWLLIFCLPIPIACAVFEVPGLCTAEELGK</sequence>
<dbReference type="GO" id="GO:0140359">
    <property type="term" value="F:ABC-type transporter activity"/>
    <property type="evidence" value="ECO:0007669"/>
    <property type="project" value="InterPro"/>
</dbReference>
<comment type="caution">
    <text evidence="13">The sequence shown here is derived from an EMBL/GenBank/DDBJ whole genome shotgun (WGS) entry which is preliminary data.</text>
</comment>
<reference evidence="14 15" key="1">
    <citation type="submission" date="2020-04" db="EMBL/GenBank/DDBJ databases">
        <authorList>
            <person name="Wallbank WR R."/>
            <person name="Pardo Diaz C."/>
            <person name="Kozak K."/>
            <person name="Martin S."/>
            <person name="Jiggins C."/>
            <person name="Moest M."/>
            <person name="Warren A I."/>
            <person name="Byers J.R.P. K."/>
            <person name="Montejo-Kovacevich G."/>
            <person name="Yen C E."/>
        </authorList>
    </citation>
    <scope>NUCLEOTIDE SEQUENCE [LARGE SCALE GENOMIC DNA]</scope>
</reference>
<evidence type="ECO:0000256" key="4">
    <source>
        <dbReference type="ARBA" id="ARBA00022737"/>
    </source>
</evidence>
<dbReference type="Pfam" id="PF12698">
    <property type="entry name" value="ABC2_membrane_3"/>
    <property type="match status" value="2"/>
</dbReference>
<feature type="transmembrane region" description="Helical" evidence="10">
    <location>
        <begin position="662"/>
        <end position="682"/>
    </location>
</feature>
<feature type="transmembrane region" description="Helical" evidence="10">
    <location>
        <begin position="688"/>
        <end position="711"/>
    </location>
</feature>
<evidence type="ECO:0000256" key="3">
    <source>
        <dbReference type="ARBA" id="ARBA00022692"/>
    </source>
</evidence>
<proteinExistence type="predicted"/>
<keyword evidence="8 10" id="KW-0472">Membrane</keyword>
<dbReference type="GO" id="GO:0016887">
    <property type="term" value="F:ATP hydrolysis activity"/>
    <property type="evidence" value="ECO:0007669"/>
    <property type="project" value="InterPro"/>
</dbReference>
<feature type="domain" description="ABC transporter" evidence="11">
    <location>
        <begin position="862"/>
        <end position="1091"/>
    </location>
</feature>
<gene>
    <name evidence="12" type="ORF">APLA_LOCUS1752</name>
    <name evidence="13" type="ORF">APLA_LOCUS4138</name>
</gene>
<dbReference type="InterPro" id="IPR026082">
    <property type="entry name" value="ABCA"/>
</dbReference>
<keyword evidence="14" id="KW-1185">Reference proteome</keyword>
<evidence type="ECO:0000256" key="8">
    <source>
        <dbReference type="ARBA" id="ARBA00023136"/>
    </source>
</evidence>
<dbReference type="InterPro" id="IPR017871">
    <property type="entry name" value="ABC_transporter-like_CS"/>
</dbReference>